<sequence>MEIHLDESAVELIQLSLAPVFLIVGMGQMLNVVTGRLARIIDRARYWERIGEIDVSKINDRAKGELKSLRRRMRFANWAVTFITAAAVTVCLDVILLLLNGLITVNLDVTIITMFIFGLLLITGGLISFFLEVSIANASLKIAAYDEM</sequence>
<comment type="caution">
    <text evidence="2">The sequence shown here is derived from an EMBL/GenBank/DDBJ whole genome shotgun (WGS) entry which is preliminary data.</text>
</comment>
<evidence type="ECO:0008006" key="4">
    <source>
        <dbReference type="Google" id="ProtNLM"/>
    </source>
</evidence>
<dbReference type="OrthoDB" id="5465259at2"/>
<dbReference type="InterPro" id="IPR021279">
    <property type="entry name" value="DUF2721"/>
</dbReference>
<accession>K6Y3H5</accession>
<dbReference type="Pfam" id="PF11026">
    <property type="entry name" value="DUF2721"/>
    <property type="match status" value="1"/>
</dbReference>
<organism evidence="2 3">
    <name type="scientific">Aliiglaciecola lipolytica E3</name>
    <dbReference type="NCBI Taxonomy" id="1127673"/>
    <lineage>
        <taxon>Bacteria</taxon>
        <taxon>Pseudomonadati</taxon>
        <taxon>Pseudomonadota</taxon>
        <taxon>Gammaproteobacteria</taxon>
        <taxon>Alteromonadales</taxon>
        <taxon>Alteromonadaceae</taxon>
        <taxon>Aliiglaciecola</taxon>
    </lineage>
</organism>
<feature type="transmembrane region" description="Helical" evidence="1">
    <location>
        <begin position="12"/>
        <end position="33"/>
    </location>
</feature>
<dbReference type="AlphaFoldDB" id="K6Y3H5"/>
<evidence type="ECO:0000313" key="3">
    <source>
        <dbReference type="Proteomes" id="UP000006334"/>
    </source>
</evidence>
<feature type="transmembrane region" description="Helical" evidence="1">
    <location>
        <begin position="111"/>
        <end position="131"/>
    </location>
</feature>
<proteinExistence type="predicted"/>
<keyword evidence="1" id="KW-1133">Transmembrane helix</keyword>
<feature type="transmembrane region" description="Helical" evidence="1">
    <location>
        <begin position="75"/>
        <end position="99"/>
    </location>
</feature>
<gene>
    <name evidence="2" type="ORF">GLIP_0137</name>
</gene>
<keyword evidence="3" id="KW-1185">Reference proteome</keyword>
<dbReference type="Proteomes" id="UP000006334">
    <property type="component" value="Unassembled WGS sequence"/>
</dbReference>
<evidence type="ECO:0000313" key="2">
    <source>
        <dbReference type="EMBL" id="GAC12792.1"/>
    </source>
</evidence>
<dbReference type="EMBL" id="BAEN01000004">
    <property type="protein sequence ID" value="GAC12792.1"/>
    <property type="molecule type" value="Genomic_DNA"/>
</dbReference>
<keyword evidence="1" id="KW-0812">Transmembrane</keyword>
<protein>
    <recommendedName>
        <fullName evidence="4">DUF2721 domain-containing protein</fullName>
    </recommendedName>
</protein>
<evidence type="ECO:0000256" key="1">
    <source>
        <dbReference type="SAM" id="Phobius"/>
    </source>
</evidence>
<dbReference type="RefSeq" id="WP_008842612.1">
    <property type="nucleotide sequence ID" value="NZ_BAEN01000004.1"/>
</dbReference>
<reference evidence="2 3" key="1">
    <citation type="journal article" date="2017" name="Antonie Van Leeuwenhoek">
        <title>Rhizobium rhizosphaerae sp. nov., a novel species isolated from rice rhizosphere.</title>
        <authorList>
            <person name="Zhao J.J."/>
            <person name="Zhang J."/>
            <person name="Zhang R.J."/>
            <person name="Zhang C.W."/>
            <person name="Yin H.Q."/>
            <person name="Zhang X.X."/>
        </authorList>
    </citation>
    <scope>NUCLEOTIDE SEQUENCE [LARGE SCALE GENOMIC DNA]</scope>
    <source>
        <strain evidence="2 3">E3</strain>
    </source>
</reference>
<keyword evidence="1" id="KW-0472">Membrane</keyword>
<name>K6Y3H5_9ALTE</name>
<dbReference type="STRING" id="1127673.GLIP_0137"/>